<organism evidence="2 3">
    <name type="scientific">Cirrhinus mrigala</name>
    <name type="common">Mrigala</name>
    <dbReference type="NCBI Taxonomy" id="683832"/>
    <lineage>
        <taxon>Eukaryota</taxon>
        <taxon>Metazoa</taxon>
        <taxon>Chordata</taxon>
        <taxon>Craniata</taxon>
        <taxon>Vertebrata</taxon>
        <taxon>Euteleostomi</taxon>
        <taxon>Actinopterygii</taxon>
        <taxon>Neopterygii</taxon>
        <taxon>Teleostei</taxon>
        <taxon>Ostariophysi</taxon>
        <taxon>Cypriniformes</taxon>
        <taxon>Cyprinidae</taxon>
        <taxon>Labeoninae</taxon>
        <taxon>Labeonini</taxon>
        <taxon>Cirrhinus</taxon>
    </lineage>
</organism>
<name>A0ABD0Q8H7_CIRMR</name>
<evidence type="ECO:0000313" key="3">
    <source>
        <dbReference type="Proteomes" id="UP001529510"/>
    </source>
</evidence>
<evidence type="ECO:0000256" key="1">
    <source>
        <dbReference type="SAM" id="SignalP"/>
    </source>
</evidence>
<feature type="chain" id="PRO_5044788145" evidence="1">
    <location>
        <begin position="25"/>
        <end position="56"/>
    </location>
</feature>
<sequence>SLPPNLTLSVSCVLLLRLHTDLSAEEYGASDCRVEFGDSSVSEIWRGLESNHQLHQ</sequence>
<evidence type="ECO:0000313" key="2">
    <source>
        <dbReference type="EMBL" id="KAL0182469.1"/>
    </source>
</evidence>
<feature type="signal peptide" evidence="1">
    <location>
        <begin position="1"/>
        <end position="24"/>
    </location>
</feature>
<comment type="caution">
    <text evidence="2">The sequence shown here is derived from an EMBL/GenBank/DDBJ whole genome shotgun (WGS) entry which is preliminary data.</text>
</comment>
<accession>A0ABD0Q8H7</accession>
<keyword evidence="3" id="KW-1185">Reference proteome</keyword>
<dbReference type="EMBL" id="JAMKFB020000010">
    <property type="protein sequence ID" value="KAL0182469.1"/>
    <property type="molecule type" value="Genomic_DNA"/>
</dbReference>
<protein>
    <submittedName>
        <fullName evidence="2">Uncharacterized protein</fullName>
    </submittedName>
</protein>
<dbReference type="AlphaFoldDB" id="A0ABD0Q8H7"/>
<proteinExistence type="predicted"/>
<dbReference type="Proteomes" id="UP001529510">
    <property type="component" value="Unassembled WGS sequence"/>
</dbReference>
<gene>
    <name evidence="2" type="ORF">M9458_021844</name>
</gene>
<feature type="non-terminal residue" evidence="2">
    <location>
        <position position="1"/>
    </location>
</feature>
<keyword evidence="1" id="KW-0732">Signal</keyword>
<feature type="non-terminal residue" evidence="2">
    <location>
        <position position="56"/>
    </location>
</feature>
<reference evidence="2 3" key="1">
    <citation type="submission" date="2024-05" db="EMBL/GenBank/DDBJ databases">
        <title>Genome sequencing and assembly of Indian major carp, Cirrhinus mrigala (Hamilton, 1822).</title>
        <authorList>
            <person name="Mohindra V."/>
            <person name="Chowdhury L.M."/>
            <person name="Lal K."/>
            <person name="Jena J.K."/>
        </authorList>
    </citation>
    <scope>NUCLEOTIDE SEQUENCE [LARGE SCALE GENOMIC DNA]</scope>
    <source>
        <strain evidence="2">CM1030</strain>
        <tissue evidence="2">Blood</tissue>
    </source>
</reference>